<name>A0A0F7SQF5_PHARH</name>
<dbReference type="InterPro" id="IPR004358">
    <property type="entry name" value="Sig_transdc_His_kin-like_C"/>
</dbReference>
<dbReference type="SMART" id="SM00388">
    <property type="entry name" value="HisKA"/>
    <property type="match status" value="1"/>
</dbReference>
<dbReference type="InterPro" id="IPR003661">
    <property type="entry name" value="HisK_dim/P_dom"/>
</dbReference>
<feature type="region of interest" description="Disordered" evidence="3">
    <location>
        <begin position="645"/>
        <end position="676"/>
    </location>
</feature>
<reference evidence="6" key="1">
    <citation type="submission" date="2014-08" db="EMBL/GenBank/DDBJ databases">
        <authorList>
            <person name="Sharma Rahul"/>
            <person name="Thines Marco"/>
        </authorList>
    </citation>
    <scope>NUCLEOTIDE SEQUENCE</scope>
</reference>
<accession>A0A0F7SQF5</accession>
<dbReference type="AlphaFoldDB" id="A0A0F7SQF5"/>
<dbReference type="Pfam" id="PF02518">
    <property type="entry name" value="HATPase_c"/>
    <property type="match status" value="1"/>
</dbReference>
<dbReference type="CDD" id="cd17546">
    <property type="entry name" value="REC_hyHK_CKI1_RcsC-like"/>
    <property type="match status" value="1"/>
</dbReference>
<dbReference type="InterPro" id="IPR003594">
    <property type="entry name" value="HATPase_dom"/>
</dbReference>
<dbReference type="Pfam" id="PF00072">
    <property type="entry name" value="Response_reg"/>
    <property type="match status" value="1"/>
</dbReference>
<dbReference type="SUPFAM" id="SSF47384">
    <property type="entry name" value="Homodimeric domain of signal transducing histidine kinase"/>
    <property type="match status" value="1"/>
</dbReference>
<dbReference type="FunFam" id="3.30.565.10:FF:000010">
    <property type="entry name" value="Sensor histidine kinase RcsC"/>
    <property type="match status" value="1"/>
</dbReference>
<evidence type="ECO:0000313" key="6">
    <source>
        <dbReference type="EMBL" id="CED84462.1"/>
    </source>
</evidence>
<dbReference type="SUPFAM" id="SSF52172">
    <property type="entry name" value="CheY-like"/>
    <property type="match status" value="1"/>
</dbReference>
<feature type="modified residue" description="4-aspartylphosphate" evidence="2">
    <location>
        <position position="734"/>
    </location>
</feature>
<dbReference type="InterPro" id="IPR036890">
    <property type="entry name" value="HATPase_C_sf"/>
</dbReference>
<feature type="region of interest" description="Disordered" evidence="3">
    <location>
        <begin position="1"/>
        <end position="31"/>
    </location>
</feature>
<dbReference type="EMBL" id="LN483166">
    <property type="protein sequence ID" value="CED84462.1"/>
    <property type="molecule type" value="Genomic_DNA"/>
</dbReference>
<keyword evidence="1 2" id="KW-0597">Phosphoprotein</keyword>
<feature type="compositionally biased region" description="Low complexity" evidence="3">
    <location>
        <begin position="146"/>
        <end position="157"/>
    </location>
</feature>
<feature type="domain" description="Histidine kinase" evidence="4">
    <location>
        <begin position="267"/>
        <end position="492"/>
    </location>
</feature>
<dbReference type="SMART" id="SM00448">
    <property type="entry name" value="REC"/>
    <property type="match status" value="1"/>
</dbReference>
<dbReference type="InterPro" id="IPR011006">
    <property type="entry name" value="CheY-like_superfamily"/>
</dbReference>
<evidence type="ECO:0000259" key="5">
    <source>
        <dbReference type="PROSITE" id="PS50110"/>
    </source>
</evidence>
<dbReference type="SMART" id="SM00387">
    <property type="entry name" value="HATPase_c"/>
    <property type="match status" value="1"/>
</dbReference>
<evidence type="ECO:0000256" key="2">
    <source>
        <dbReference type="PROSITE-ProRule" id="PRU00169"/>
    </source>
</evidence>
<dbReference type="PANTHER" id="PTHR45339">
    <property type="entry name" value="HYBRID SIGNAL TRANSDUCTION HISTIDINE KINASE J"/>
    <property type="match status" value="1"/>
</dbReference>
<dbReference type="CDD" id="cd00082">
    <property type="entry name" value="HisKA"/>
    <property type="match status" value="1"/>
</dbReference>
<dbReference type="InterPro" id="IPR005467">
    <property type="entry name" value="His_kinase_dom"/>
</dbReference>
<dbReference type="Gene3D" id="3.40.50.2300">
    <property type="match status" value="1"/>
</dbReference>
<keyword evidence="6" id="KW-0418">Kinase</keyword>
<evidence type="ECO:0000256" key="3">
    <source>
        <dbReference type="SAM" id="MobiDB-lite"/>
    </source>
</evidence>
<dbReference type="PRINTS" id="PR00344">
    <property type="entry name" value="BCTRLSENSOR"/>
</dbReference>
<dbReference type="Pfam" id="PF00512">
    <property type="entry name" value="HisKA"/>
    <property type="match status" value="1"/>
</dbReference>
<evidence type="ECO:0000259" key="4">
    <source>
        <dbReference type="PROSITE" id="PS50109"/>
    </source>
</evidence>
<sequence>MTDIGSSTSTAPSPSSQAFSPSSSYPFSQPSFTDTLKSATESFRTFNVEPSISNSSNPVVNSSIASQQRQSEFEEIKHQLEASQRGNKELKCEVDLLKASLEEHQELLEEVEIDLHFKLSQATRTIDFLKSRLAETNNQSGASIETSATADSSSPDPSDAPRKVSLTTSDCGSYLSSSSDGTPWAASQTLSLAEKAKAMLSQIPTLGHRMASAPNINTDNATAPADLSPKDKLLNTERELALLKQVMEHRTRKLEDAVYAKTSFLSHMSHELRTPLFAILGLVAVLEGSPGLSAPQKEHLHTIKDAGEDLQRLIEQVLDITRLESGSVEPETIDIDIRDVAESALDTIASAAQRKNLEVVYANRLAEDPPILRSDMYRIRQILLNYLSNAVKFTVQGSIVVRFNMELIEDDPGYCMGIFSVHDPGMGIPANKLHRLFKSFSQVDSSVTRSFGGSGLGLVISASLAKLMKGEVSVESTVGKGSVFQFSFKAKITDREPSHEKFPRLESPTSVLVCCPSQSLRLTIQAHLEDVGATVTSTKRDLRMWMEKGKAGKGHFDVIVASPDFLKKEDVDKVIEMYPNTQLLLACRLIDINETMSQLQIPYESFICRPVKASALYAKVKAHKSSSVSHLERPKMPRPTVSFYASEDQEEDEEVGKPGKSSLKDPKGKKSTFKTPPVPTSPLRILLVDDSQVNVKVGSKLLEKFGYNNVDVAYDGSQAVDAVAHKQYDLVLLDLQMPVMDGYTAKARISEEHGPEGPLIVALTANTDTLTQSQVFDHGFYAYLSKPLSLPAFKEVLKKVSVAKYPEGAEQ</sequence>
<dbReference type="CDD" id="cd16922">
    <property type="entry name" value="HATPase_EvgS-ArcB-TorS-like"/>
    <property type="match status" value="1"/>
</dbReference>
<protein>
    <submittedName>
        <fullName evidence="6">Multi-sensor hybrid histidine kinase</fullName>
    </submittedName>
</protein>
<feature type="compositionally biased region" description="Low complexity" evidence="3">
    <location>
        <begin position="167"/>
        <end position="182"/>
    </location>
</feature>
<dbReference type="Gene3D" id="3.30.565.10">
    <property type="entry name" value="Histidine kinase-like ATPase, C-terminal domain"/>
    <property type="match status" value="1"/>
</dbReference>
<dbReference type="PROSITE" id="PS50110">
    <property type="entry name" value="RESPONSE_REGULATORY"/>
    <property type="match status" value="1"/>
</dbReference>
<proteinExistence type="predicted"/>
<keyword evidence="6" id="KW-0808">Transferase</keyword>
<dbReference type="GO" id="GO:0000155">
    <property type="term" value="F:phosphorelay sensor kinase activity"/>
    <property type="evidence" value="ECO:0007669"/>
    <property type="project" value="InterPro"/>
</dbReference>
<dbReference type="PANTHER" id="PTHR45339:SF5">
    <property type="entry name" value="HISTIDINE KINASE"/>
    <property type="match status" value="1"/>
</dbReference>
<dbReference type="InterPro" id="IPR001789">
    <property type="entry name" value="Sig_transdc_resp-reg_receiver"/>
</dbReference>
<feature type="domain" description="Response regulatory" evidence="5">
    <location>
        <begin position="684"/>
        <end position="801"/>
    </location>
</feature>
<evidence type="ECO:0000256" key="1">
    <source>
        <dbReference type="ARBA" id="ARBA00022553"/>
    </source>
</evidence>
<feature type="region of interest" description="Disordered" evidence="3">
    <location>
        <begin position="138"/>
        <end position="183"/>
    </location>
</feature>
<dbReference type="PROSITE" id="PS50109">
    <property type="entry name" value="HIS_KIN"/>
    <property type="match status" value="1"/>
</dbReference>
<dbReference type="SUPFAM" id="SSF55874">
    <property type="entry name" value="ATPase domain of HSP90 chaperone/DNA topoisomerase II/histidine kinase"/>
    <property type="match status" value="1"/>
</dbReference>
<organism evidence="6">
    <name type="scientific">Phaffia rhodozyma</name>
    <name type="common">Yeast</name>
    <name type="synonym">Xanthophyllomyces dendrorhous</name>
    <dbReference type="NCBI Taxonomy" id="264483"/>
    <lineage>
        <taxon>Eukaryota</taxon>
        <taxon>Fungi</taxon>
        <taxon>Dikarya</taxon>
        <taxon>Basidiomycota</taxon>
        <taxon>Agaricomycotina</taxon>
        <taxon>Tremellomycetes</taxon>
        <taxon>Cystofilobasidiales</taxon>
        <taxon>Mrakiaceae</taxon>
        <taxon>Phaffia</taxon>
    </lineage>
</organism>
<dbReference type="InterPro" id="IPR036097">
    <property type="entry name" value="HisK_dim/P_sf"/>
</dbReference>
<dbReference type="Gene3D" id="1.10.287.130">
    <property type="match status" value="1"/>
</dbReference>